<dbReference type="Proteomes" id="UP000541810">
    <property type="component" value="Unassembled WGS sequence"/>
</dbReference>
<keyword evidence="5" id="KW-1185">Reference proteome</keyword>
<proteinExistence type="inferred from homology"/>
<comment type="similarity">
    <text evidence="3">Belongs to the glycosyl hydrolase 130 family.</text>
</comment>
<dbReference type="SUPFAM" id="SSF75005">
    <property type="entry name" value="Arabinanase/levansucrase/invertase"/>
    <property type="match status" value="1"/>
</dbReference>
<dbReference type="InterPro" id="IPR023296">
    <property type="entry name" value="Glyco_hydro_beta-prop_sf"/>
</dbReference>
<dbReference type="RefSeq" id="WP_184676609.1">
    <property type="nucleotide sequence ID" value="NZ_JACHGY010000001.1"/>
</dbReference>
<evidence type="ECO:0000313" key="4">
    <source>
        <dbReference type="EMBL" id="MBB6429007.1"/>
    </source>
</evidence>
<reference evidence="4 5" key="1">
    <citation type="submission" date="2020-08" db="EMBL/GenBank/DDBJ databases">
        <title>Genomic Encyclopedia of Type Strains, Phase IV (KMG-IV): sequencing the most valuable type-strain genomes for metagenomic binning, comparative biology and taxonomic classification.</title>
        <authorList>
            <person name="Goeker M."/>
        </authorList>
    </citation>
    <scope>NUCLEOTIDE SEQUENCE [LARGE SCALE GENOMIC DNA]</scope>
    <source>
        <strain evidence="4 5">DSM 103725</strain>
    </source>
</reference>
<protein>
    <submittedName>
        <fullName evidence="4">Putative GH43/DUF377 family glycosyl hydrolase</fullName>
    </submittedName>
</protein>
<organism evidence="4 5">
    <name type="scientific">Algisphaera agarilytica</name>
    <dbReference type="NCBI Taxonomy" id="1385975"/>
    <lineage>
        <taxon>Bacteria</taxon>
        <taxon>Pseudomonadati</taxon>
        <taxon>Planctomycetota</taxon>
        <taxon>Phycisphaerae</taxon>
        <taxon>Phycisphaerales</taxon>
        <taxon>Phycisphaeraceae</taxon>
        <taxon>Algisphaera</taxon>
    </lineage>
</organism>
<keyword evidence="1" id="KW-0328">Glycosyltransferase</keyword>
<evidence type="ECO:0000256" key="2">
    <source>
        <dbReference type="ARBA" id="ARBA00022679"/>
    </source>
</evidence>
<evidence type="ECO:0000256" key="1">
    <source>
        <dbReference type="ARBA" id="ARBA00022676"/>
    </source>
</evidence>
<evidence type="ECO:0000313" key="5">
    <source>
        <dbReference type="Proteomes" id="UP000541810"/>
    </source>
</evidence>
<dbReference type="EMBL" id="JACHGY010000001">
    <property type="protein sequence ID" value="MBB6429007.1"/>
    <property type="molecule type" value="Genomic_DNA"/>
</dbReference>
<sequence>MPDPLPRLETRCLIRPADLPPSRDDFEVVGTFNPAAVQLDDGSVVMLVRVAERPTETRDGFVASPRYNDLGEIEIDWIDADLVTTNDPRMAIFKDTGFKRLTFINHLRVVRFASDGVTITKVGPIVDYRADHATFGLEDPRITRIGSVYAVTAVGASHHGVCTVLLTTTDFTHFDDLGIIFCRENKDVVLFPEKIDGHYVAIHRPTGKFEVTQPEMWLAYSPDLHFWGDHQPLWGSGDGAASVGGSSGSWDDGRIGGGVPPIRTERGWLKIYHASCKPGPGEPIGVYAAGALLLDLDCPTRVLAASPDAFMRPEEDFEKIGFVKAVVFPTGYAMQGDDIQLYYGAADTNVGVVRYRLADLLDSLVPVGTPA</sequence>
<dbReference type="AlphaFoldDB" id="A0A7X0H4R8"/>
<dbReference type="Gene3D" id="2.115.10.20">
    <property type="entry name" value="Glycosyl hydrolase domain, family 43"/>
    <property type="match status" value="1"/>
</dbReference>
<gene>
    <name evidence="4" type="ORF">HNQ40_000813</name>
</gene>
<comment type="caution">
    <text evidence="4">The sequence shown here is derived from an EMBL/GenBank/DDBJ whole genome shotgun (WGS) entry which is preliminary data.</text>
</comment>
<evidence type="ECO:0000256" key="3">
    <source>
        <dbReference type="ARBA" id="ARBA00024356"/>
    </source>
</evidence>
<dbReference type="InterPro" id="IPR007184">
    <property type="entry name" value="Mannoside_phosphorylase"/>
</dbReference>
<accession>A0A7X0H4R8</accession>
<dbReference type="GO" id="GO:0016787">
    <property type="term" value="F:hydrolase activity"/>
    <property type="evidence" value="ECO:0007669"/>
    <property type="project" value="UniProtKB-KW"/>
</dbReference>
<name>A0A7X0H4R8_9BACT</name>
<dbReference type="GO" id="GO:0016757">
    <property type="term" value="F:glycosyltransferase activity"/>
    <property type="evidence" value="ECO:0007669"/>
    <property type="project" value="UniProtKB-KW"/>
</dbReference>
<dbReference type="PIRSF" id="PIRSF016202">
    <property type="entry name" value="PH1107"/>
    <property type="match status" value="1"/>
</dbReference>
<keyword evidence="4" id="KW-0378">Hydrolase</keyword>
<dbReference type="PANTHER" id="PTHR34106:SF5">
    <property type="entry name" value="GLYCOSIDASE"/>
    <property type="match status" value="1"/>
</dbReference>
<dbReference type="PANTHER" id="PTHR34106">
    <property type="entry name" value="GLYCOSIDASE"/>
    <property type="match status" value="1"/>
</dbReference>
<dbReference type="Pfam" id="PF04041">
    <property type="entry name" value="Glyco_hydro_130"/>
    <property type="match status" value="1"/>
</dbReference>
<keyword evidence="2" id="KW-0808">Transferase</keyword>